<evidence type="ECO:0000313" key="3">
    <source>
        <dbReference type="Proteomes" id="UP000070133"/>
    </source>
</evidence>
<evidence type="ECO:0000256" key="1">
    <source>
        <dbReference type="SAM" id="MobiDB-lite"/>
    </source>
</evidence>
<keyword evidence="3" id="KW-1185">Reference proteome</keyword>
<organism evidence="2 3">
    <name type="scientific">Pseudocercospora eumusae</name>
    <dbReference type="NCBI Taxonomy" id="321146"/>
    <lineage>
        <taxon>Eukaryota</taxon>
        <taxon>Fungi</taxon>
        <taxon>Dikarya</taxon>
        <taxon>Ascomycota</taxon>
        <taxon>Pezizomycotina</taxon>
        <taxon>Dothideomycetes</taxon>
        <taxon>Dothideomycetidae</taxon>
        <taxon>Mycosphaerellales</taxon>
        <taxon>Mycosphaerellaceae</taxon>
        <taxon>Pseudocercospora</taxon>
    </lineage>
</organism>
<feature type="region of interest" description="Disordered" evidence="1">
    <location>
        <begin position="67"/>
        <end position="95"/>
    </location>
</feature>
<evidence type="ECO:0000313" key="2">
    <source>
        <dbReference type="EMBL" id="KXS97685.1"/>
    </source>
</evidence>
<feature type="compositionally biased region" description="Acidic residues" evidence="1">
    <location>
        <begin position="348"/>
        <end position="361"/>
    </location>
</feature>
<comment type="caution">
    <text evidence="2">The sequence shown here is derived from an EMBL/GenBank/DDBJ whole genome shotgun (WGS) entry which is preliminary data.</text>
</comment>
<dbReference type="AlphaFoldDB" id="A0A139H5C4"/>
<feature type="region of interest" description="Disordered" evidence="1">
    <location>
        <begin position="250"/>
        <end position="361"/>
    </location>
</feature>
<gene>
    <name evidence="2" type="ORF">AC578_1486</name>
</gene>
<feature type="compositionally biased region" description="Polar residues" evidence="1">
    <location>
        <begin position="280"/>
        <end position="297"/>
    </location>
</feature>
<dbReference type="Proteomes" id="UP000070133">
    <property type="component" value="Unassembled WGS sequence"/>
</dbReference>
<sequence>MSPRTNVDHRSSKRTSQTLVQALLRTKFVRSKLPTNDTYIEEYFVDLLYILHQLDIWLEQCRNSRPVSDVAKSPSSQRSMPGSFEAGESSSDVPRMPKCPPMPDIKHLAAVLMLDAQRAEPDDTWLFNLIGPQHKHLFAVLHQQQSSPAFDPSQIASDELEFGTFYLYPRVAAAQELQDNAADGLWGSLYNGCWNEARQGRMRVLVDHNARLSEVERRRALGTVIEGIVEGFVRGIERRLPRLRREDEMMLARRRGKGKGKEKEKRSTDVMEKGDERIEASSSTGRDPSMPSTSRLQSNDHAHDQPLQQRRVRFQEESDDPPPMAKKETYGHVHPPSSARFQTHSEQGEGEGEEESDEEEEEVYWKKWFVDRGKDFMPGLLWIPTNYNLAAFHPRQKLLD</sequence>
<feature type="compositionally biased region" description="Basic and acidic residues" evidence="1">
    <location>
        <begin position="259"/>
        <end position="279"/>
    </location>
</feature>
<accession>A0A139H5C4</accession>
<protein>
    <submittedName>
        <fullName evidence="2">Uncharacterized protein</fullName>
    </submittedName>
</protein>
<name>A0A139H5C4_9PEZI</name>
<reference evidence="2 3" key="1">
    <citation type="submission" date="2015-07" db="EMBL/GenBank/DDBJ databases">
        <title>Comparative genomics of the Sigatoka disease complex on banana suggests a link between parallel evolutionary changes in Pseudocercospora fijiensis and Pseudocercospora eumusae and increased virulence on the banana host.</title>
        <authorList>
            <person name="Chang T.-C."/>
            <person name="Salvucci A."/>
            <person name="Crous P.W."/>
            <person name="Stergiopoulos I."/>
        </authorList>
    </citation>
    <scope>NUCLEOTIDE SEQUENCE [LARGE SCALE GENOMIC DNA]</scope>
    <source>
        <strain evidence="2 3">CBS 114824</strain>
    </source>
</reference>
<dbReference type="EMBL" id="LFZN01000136">
    <property type="protein sequence ID" value="KXS97685.1"/>
    <property type="molecule type" value="Genomic_DNA"/>
</dbReference>
<proteinExistence type="predicted"/>